<dbReference type="EMBL" id="KV427627">
    <property type="protein sequence ID" value="KZT06019.1"/>
    <property type="molecule type" value="Genomic_DNA"/>
</dbReference>
<dbReference type="Proteomes" id="UP000076871">
    <property type="component" value="Unassembled WGS sequence"/>
</dbReference>
<dbReference type="AlphaFoldDB" id="A0A165E0M8"/>
<feature type="region of interest" description="Disordered" evidence="1">
    <location>
        <begin position="246"/>
        <end position="394"/>
    </location>
</feature>
<feature type="compositionally biased region" description="Basic and acidic residues" evidence="1">
    <location>
        <begin position="275"/>
        <end position="291"/>
    </location>
</feature>
<feature type="compositionally biased region" description="Basic residues" evidence="1">
    <location>
        <begin position="1"/>
        <end position="11"/>
    </location>
</feature>
<feature type="compositionally biased region" description="Polar residues" evidence="1">
    <location>
        <begin position="357"/>
        <end position="368"/>
    </location>
</feature>
<gene>
    <name evidence="2" type="ORF">LAESUDRAFT_210191</name>
</gene>
<reference evidence="2 3" key="1">
    <citation type="journal article" date="2016" name="Mol. Biol. Evol.">
        <title>Comparative Genomics of Early-Diverging Mushroom-Forming Fungi Provides Insights into the Origins of Lignocellulose Decay Capabilities.</title>
        <authorList>
            <person name="Nagy L.G."/>
            <person name="Riley R."/>
            <person name="Tritt A."/>
            <person name="Adam C."/>
            <person name="Daum C."/>
            <person name="Floudas D."/>
            <person name="Sun H."/>
            <person name="Yadav J.S."/>
            <person name="Pangilinan J."/>
            <person name="Larsson K.H."/>
            <person name="Matsuura K."/>
            <person name="Barry K."/>
            <person name="Labutti K."/>
            <person name="Kuo R."/>
            <person name="Ohm R.A."/>
            <person name="Bhattacharya S.S."/>
            <person name="Shirouzu T."/>
            <person name="Yoshinaga Y."/>
            <person name="Martin F.M."/>
            <person name="Grigoriev I.V."/>
            <person name="Hibbett D.S."/>
        </authorList>
    </citation>
    <scope>NUCLEOTIDE SEQUENCE [LARGE SCALE GENOMIC DNA]</scope>
    <source>
        <strain evidence="2 3">93-53</strain>
    </source>
</reference>
<sequence>MQVAKPRRHRSNSSNPFNDPSYPISSFSAYGVPTLTRNAPVHQSTHRPPPPPPKVLPKSSASARRPHTSSGTREHVVEAVRDTVQLRNMDQAPRTRINRSNTEMPPHLSSRPSNTTTRRSHSQDSGINGTLEMSRAGGRPRTGSSAKKGSSHADVIDRLDFSGVGPMFHHDGPFDACAPSRNRHRAKAPMMAWSTVTDADKEALANAHEVPHNQDGPYPSPDIYVPYQAPKKKHDAIAEAWGMHEPEPFEDFSAGGGTSRTNGDYSSSRNGTSKHTQERKQRDERRPDAHRQASKRSPLPPPQPIFVPDADGELVSQLSPEPSSPNGTPKRNKSIMGRIRKMRDSPNMPVGSDDDNVSPTSSTENSAAAQFAPGPHTARPTHRPQNSFLGRFGR</sequence>
<feature type="compositionally biased region" description="Polar residues" evidence="1">
    <location>
        <begin position="316"/>
        <end position="329"/>
    </location>
</feature>
<protein>
    <recommendedName>
        <fullName evidence="4">Pal1-domain-containing protein</fullName>
    </recommendedName>
</protein>
<feature type="compositionally biased region" description="Basic and acidic residues" evidence="1">
    <location>
        <begin position="72"/>
        <end position="81"/>
    </location>
</feature>
<organism evidence="2 3">
    <name type="scientific">Laetiporus sulphureus 93-53</name>
    <dbReference type="NCBI Taxonomy" id="1314785"/>
    <lineage>
        <taxon>Eukaryota</taxon>
        <taxon>Fungi</taxon>
        <taxon>Dikarya</taxon>
        <taxon>Basidiomycota</taxon>
        <taxon>Agaricomycotina</taxon>
        <taxon>Agaricomycetes</taxon>
        <taxon>Polyporales</taxon>
        <taxon>Laetiporus</taxon>
    </lineage>
</organism>
<evidence type="ECO:0000313" key="3">
    <source>
        <dbReference type="Proteomes" id="UP000076871"/>
    </source>
</evidence>
<keyword evidence="3" id="KW-1185">Reference proteome</keyword>
<dbReference type="STRING" id="1314785.A0A165E0M8"/>
<evidence type="ECO:0000313" key="2">
    <source>
        <dbReference type="EMBL" id="KZT06019.1"/>
    </source>
</evidence>
<feature type="non-terminal residue" evidence="2">
    <location>
        <position position="394"/>
    </location>
</feature>
<dbReference type="PANTHER" id="PTHR28307">
    <property type="entry name" value="PROTEIN PAL1"/>
    <property type="match status" value="1"/>
</dbReference>
<feature type="region of interest" description="Disordered" evidence="1">
    <location>
        <begin position="1"/>
        <end position="153"/>
    </location>
</feature>
<dbReference type="PANTHER" id="PTHR28307:SF2">
    <property type="entry name" value="PROTEIN PAL1"/>
    <property type="match status" value="1"/>
</dbReference>
<accession>A0A165E0M8</accession>
<dbReference type="GO" id="GO:0005737">
    <property type="term" value="C:cytoplasm"/>
    <property type="evidence" value="ECO:0007669"/>
    <property type="project" value="TreeGrafter"/>
</dbReference>
<feature type="compositionally biased region" description="Polar residues" evidence="1">
    <location>
        <begin position="259"/>
        <end position="274"/>
    </location>
</feature>
<dbReference type="Pfam" id="PF08316">
    <property type="entry name" value="Pal1"/>
    <property type="match status" value="1"/>
</dbReference>
<proteinExistence type="predicted"/>
<dbReference type="FunCoup" id="A0A165E0M8">
    <property type="interactions" value="129"/>
</dbReference>
<dbReference type="OrthoDB" id="5352132at2759"/>
<evidence type="ECO:0000256" key="1">
    <source>
        <dbReference type="SAM" id="MobiDB-lite"/>
    </source>
</evidence>
<feature type="compositionally biased region" description="Basic residues" evidence="1">
    <location>
        <begin position="330"/>
        <end position="341"/>
    </location>
</feature>
<dbReference type="RefSeq" id="XP_040763759.1">
    <property type="nucleotide sequence ID" value="XM_040901589.1"/>
</dbReference>
<dbReference type="InterPro" id="IPR013226">
    <property type="entry name" value="Pal1"/>
</dbReference>
<evidence type="ECO:0008006" key="4">
    <source>
        <dbReference type="Google" id="ProtNLM"/>
    </source>
</evidence>
<feature type="compositionally biased region" description="Polar residues" evidence="1">
    <location>
        <begin position="12"/>
        <end position="28"/>
    </location>
</feature>
<dbReference type="InParanoid" id="A0A165E0M8"/>
<dbReference type="GeneID" id="63818621"/>
<name>A0A165E0M8_9APHY</name>